<proteinExistence type="predicted"/>
<dbReference type="EMBL" id="JACJIA010000015">
    <property type="protein sequence ID" value="MBA8956404.1"/>
    <property type="molecule type" value="Genomic_DNA"/>
</dbReference>
<evidence type="ECO:0000256" key="2">
    <source>
        <dbReference type="ARBA" id="ARBA00023125"/>
    </source>
</evidence>
<keyword evidence="2 4" id="KW-0238">DNA-binding</keyword>
<dbReference type="PRINTS" id="PR00455">
    <property type="entry name" value="HTHTETR"/>
</dbReference>
<dbReference type="InterPro" id="IPR023772">
    <property type="entry name" value="DNA-bd_HTH_TetR-type_CS"/>
</dbReference>
<accession>A0A7W3LXY3</accession>
<dbReference type="Proteomes" id="UP000572680">
    <property type="component" value="Unassembled WGS sequence"/>
</dbReference>
<dbReference type="SUPFAM" id="SSF48498">
    <property type="entry name" value="Tetracyclin repressor-like, C-terminal domain"/>
    <property type="match status" value="1"/>
</dbReference>
<feature type="domain" description="HTH tetR-type" evidence="5">
    <location>
        <begin position="8"/>
        <end position="68"/>
    </location>
</feature>
<evidence type="ECO:0000259" key="5">
    <source>
        <dbReference type="PROSITE" id="PS50977"/>
    </source>
</evidence>
<dbReference type="PANTHER" id="PTHR47506:SF1">
    <property type="entry name" value="HTH-TYPE TRANSCRIPTIONAL REGULATOR YJDC"/>
    <property type="match status" value="1"/>
</dbReference>
<evidence type="ECO:0000313" key="6">
    <source>
        <dbReference type="EMBL" id="MBA8956404.1"/>
    </source>
</evidence>
<evidence type="ECO:0000256" key="1">
    <source>
        <dbReference type="ARBA" id="ARBA00023015"/>
    </source>
</evidence>
<gene>
    <name evidence="6" type="ORF">HNR61_008086</name>
</gene>
<protein>
    <submittedName>
        <fullName evidence="6">AcrR family transcriptional regulator</fullName>
    </submittedName>
</protein>
<sequence length="192" mass="20310">MPGGRPRGFDAEAALDRALEVFWRQGYEGTSLADLTAAMGINKPSLYAAFGNKEELFARALDRYLTGPGAFAAEALEAPTAREIVERMVYGAIELVAGEGAVGGCLSVGGLHACGPDAEPVRREVAARRRAGDLALARRLEEVGDLPSGRAPTDLVRLVTTLADGFAVQARAGHDRESMRRTAAMVLASLGW</sequence>
<dbReference type="InterPro" id="IPR036271">
    <property type="entry name" value="Tet_transcr_reg_TetR-rel_C_sf"/>
</dbReference>
<comment type="caution">
    <text evidence="6">The sequence shown here is derived from an EMBL/GenBank/DDBJ whole genome shotgun (WGS) entry which is preliminary data.</text>
</comment>
<dbReference type="Gene3D" id="1.10.10.60">
    <property type="entry name" value="Homeodomain-like"/>
    <property type="match status" value="1"/>
</dbReference>
<dbReference type="InterPro" id="IPR001647">
    <property type="entry name" value="HTH_TetR"/>
</dbReference>
<dbReference type="InterPro" id="IPR009057">
    <property type="entry name" value="Homeodomain-like_sf"/>
</dbReference>
<evidence type="ECO:0000256" key="3">
    <source>
        <dbReference type="ARBA" id="ARBA00023163"/>
    </source>
</evidence>
<dbReference type="GO" id="GO:0003677">
    <property type="term" value="F:DNA binding"/>
    <property type="evidence" value="ECO:0007669"/>
    <property type="project" value="UniProtKB-UniRule"/>
</dbReference>
<name>A0A7W3LXY3_ACTNM</name>
<reference evidence="6 7" key="1">
    <citation type="submission" date="2020-08" db="EMBL/GenBank/DDBJ databases">
        <title>Genomic Encyclopedia of Type Strains, Phase IV (KMG-IV): sequencing the most valuable type-strain genomes for metagenomic binning, comparative biology and taxonomic classification.</title>
        <authorList>
            <person name="Goeker M."/>
        </authorList>
    </citation>
    <scope>NUCLEOTIDE SEQUENCE [LARGE SCALE GENOMIC DNA]</scope>
    <source>
        <strain evidence="6 7">DSM 44197</strain>
    </source>
</reference>
<organism evidence="6 7">
    <name type="scientific">Actinomadura namibiensis</name>
    <dbReference type="NCBI Taxonomy" id="182080"/>
    <lineage>
        <taxon>Bacteria</taxon>
        <taxon>Bacillati</taxon>
        <taxon>Actinomycetota</taxon>
        <taxon>Actinomycetes</taxon>
        <taxon>Streptosporangiales</taxon>
        <taxon>Thermomonosporaceae</taxon>
        <taxon>Actinomadura</taxon>
    </lineage>
</organism>
<feature type="DNA-binding region" description="H-T-H motif" evidence="4">
    <location>
        <begin position="31"/>
        <end position="50"/>
    </location>
</feature>
<dbReference type="AlphaFoldDB" id="A0A7W3LXY3"/>
<evidence type="ECO:0000313" key="7">
    <source>
        <dbReference type="Proteomes" id="UP000572680"/>
    </source>
</evidence>
<keyword evidence="7" id="KW-1185">Reference proteome</keyword>
<dbReference type="RefSeq" id="WP_182848315.1">
    <property type="nucleotide sequence ID" value="NZ_BAAALP010000048.1"/>
</dbReference>
<dbReference type="SUPFAM" id="SSF46689">
    <property type="entry name" value="Homeodomain-like"/>
    <property type="match status" value="1"/>
</dbReference>
<keyword evidence="3" id="KW-0804">Transcription</keyword>
<dbReference type="Pfam" id="PF00440">
    <property type="entry name" value="TetR_N"/>
    <property type="match status" value="1"/>
</dbReference>
<dbReference type="Gene3D" id="1.10.357.10">
    <property type="entry name" value="Tetracycline Repressor, domain 2"/>
    <property type="match status" value="1"/>
</dbReference>
<dbReference type="PROSITE" id="PS50977">
    <property type="entry name" value="HTH_TETR_2"/>
    <property type="match status" value="1"/>
</dbReference>
<dbReference type="PROSITE" id="PS01081">
    <property type="entry name" value="HTH_TETR_1"/>
    <property type="match status" value="1"/>
</dbReference>
<dbReference type="PANTHER" id="PTHR47506">
    <property type="entry name" value="TRANSCRIPTIONAL REGULATORY PROTEIN"/>
    <property type="match status" value="1"/>
</dbReference>
<keyword evidence="1" id="KW-0805">Transcription regulation</keyword>
<evidence type="ECO:0000256" key="4">
    <source>
        <dbReference type="PROSITE-ProRule" id="PRU00335"/>
    </source>
</evidence>